<feature type="compositionally biased region" description="Low complexity" evidence="6">
    <location>
        <begin position="275"/>
        <end position="306"/>
    </location>
</feature>
<proteinExistence type="predicted"/>
<keyword evidence="3" id="KW-0201">Cytochrome c-type biogenesis</keyword>
<dbReference type="GO" id="GO:0005886">
    <property type="term" value="C:plasma membrane"/>
    <property type="evidence" value="ECO:0007669"/>
    <property type="project" value="TreeGrafter"/>
</dbReference>
<evidence type="ECO:0000256" key="2">
    <source>
        <dbReference type="ARBA" id="ARBA00022737"/>
    </source>
</evidence>
<organism evidence="8 9">
    <name type="scientific">Methylorubrum rhodinum</name>
    <dbReference type="NCBI Taxonomy" id="29428"/>
    <lineage>
        <taxon>Bacteria</taxon>
        <taxon>Pseudomonadati</taxon>
        <taxon>Pseudomonadota</taxon>
        <taxon>Alphaproteobacteria</taxon>
        <taxon>Hyphomicrobiales</taxon>
        <taxon>Methylobacteriaceae</taxon>
        <taxon>Methylorubrum</taxon>
    </lineage>
</organism>
<keyword evidence="2" id="KW-0677">Repeat</keyword>
<evidence type="ECO:0000259" key="7">
    <source>
        <dbReference type="Pfam" id="PF23914"/>
    </source>
</evidence>
<dbReference type="PROSITE" id="PS50005">
    <property type="entry name" value="TPR"/>
    <property type="match status" value="1"/>
</dbReference>
<reference evidence="8 9" key="1">
    <citation type="submission" date="2020-08" db="EMBL/GenBank/DDBJ databases">
        <title>Genomic Encyclopedia of Type Strains, Phase IV (KMG-IV): sequencing the most valuable type-strain genomes for metagenomic binning, comparative biology and taxonomic classification.</title>
        <authorList>
            <person name="Goeker M."/>
        </authorList>
    </citation>
    <scope>NUCLEOTIDE SEQUENCE [LARGE SCALE GENOMIC DNA]</scope>
    <source>
        <strain evidence="8 9">DSM 2163</strain>
    </source>
</reference>
<evidence type="ECO:0000313" key="8">
    <source>
        <dbReference type="EMBL" id="MBB5756030.1"/>
    </source>
</evidence>
<gene>
    <name evidence="8" type="ORF">HNR00_000726</name>
</gene>
<dbReference type="InterPro" id="IPR011990">
    <property type="entry name" value="TPR-like_helical_dom_sf"/>
</dbReference>
<dbReference type="InterPro" id="IPR051263">
    <property type="entry name" value="C-type_cytochrome_biogenesis"/>
</dbReference>
<name>A0A840ZFG8_9HYPH</name>
<dbReference type="Gene3D" id="1.25.40.10">
    <property type="entry name" value="Tetratricopeptide repeat domain"/>
    <property type="match status" value="1"/>
</dbReference>
<dbReference type="GO" id="GO:0017004">
    <property type="term" value="P:cytochrome complex assembly"/>
    <property type="evidence" value="ECO:0007669"/>
    <property type="project" value="UniProtKB-KW"/>
</dbReference>
<dbReference type="InterPro" id="IPR017560">
    <property type="entry name" value="Cyt_c_biogenesis_CcmI"/>
</dbReference>
<evidence type="ECO:0000256" key="1">
    <source>
        <dbReference type="ARBA" id="ARBA00004196"/>
    </source>
</evidence>
<feature type="region of interest" description="Disordered" evidence="6">
    <location>
        <begin position="388"/>
        <end position="417"/>
    </location>
</feature>
<evidence type="ECO:0000313" key="9">
    <source>
        <dbReference type="Proteomes" id="UP000583454"/>
    </source>
</evidence>
<dbReference type="AlphaFoldDB" id="A0A840ZFG8"/>
<comment type="caution">
    <text evidence="8">The sequence shown here is derived from an EMBL/GenBank/DDBJ whole genome shotgun (WGS) entry which is preliminary data.</text>
</comment>
<feature type="domain" description="Cytochrome c-type biogenesis protein H TPR" evidence="7">
    <location>
        <begin position="125"/>
        <end position="257"/>
    </location>
</feature>
<comment type="subcellular location">
    <subcellularLocation>
        <location evidence="1">Cell envelope</location>
    </subcellularLocation>
</comment>
<feature type="repeat" description="TPR" evidence="5">
    <location>
        <begin position="153"/>
        <end position="186"/>
    </location>
</feature>
<keyword evidence="4 5" id="KW-0802">TPR repeat</keyword>
<dbReference type="PANTHER" id="PTHR47870">
    <property type="entry name" value="CYTOCHROME C-TYPE BIOGENESIS PROTEIN CCMH"/>
    <property type="match status" value="1"/>
</dbReference>
<dbReference type="Pfam" id="PF23914">
    <property type="entry name" value="TPR_CcmH_CycH"/>
    <property type="match status" value="1"/>
</dbReference>
<keyword evidence="9" id="KW-1185">Reference proteome</keyword>
<dbReference type="SUPFAM" id="SSF48452">
    <property type="entry name" value="TPR-like"/>
    <property type="match status" value="1"/>
</dbReference>
<evidence type="ECO:0000256" key="5">
    <source>
        <dbReference type="PROSITE-ProRule" id="PRU00339"/>
    </source>
</evidence>
<dbReference type="SMART" id="SM00028">
    <property type="entry name" value="TPR"/>
    <property type="match status" value="2"/>
</dbReference>
<dbReference type="Proteomes" id="UP000583454">
    <property type="component" value="Unassembled WGS sequence"/>
</dbReference>
<protein>
    <submittedName>
        <fullName evidence="8">Cytochrome c-type biogenesis protein CcmI</fullName>
    </submittedName>
</protein>
<dbReference type="PANTHER" id="PTHR47870:SF1">
    <property type="entry name" value="CYTOCHROME C-TYPE BIOGENESIS PROTEIN CCMH"/>
    <property type="match status" value="1"/>
</dbReference>
<sequence>MTAAAVFALLWPMSRRRRQEAAEAELSTEAGFYEDQLAEIERDLARGLIAPAEAEAARTEAARRLLRASREESAAKSAVAPLAEPHLRQRRAASAFALSTIPLVALVVYGLYGSPNLPSQTEADRSASRAGAQDMMTAIGQIEARLASHPDDVRGWSVLAPVYMRLGRYDDAARAYAAVVRLKGEDASALSDWGEALVVAAEGAVSPEARKVLNRAAAADPKAPKAQFYLARGDEQSGDVAGAIRRLSGLAEGAPADAPWLPTVRDTLARLKGETAPAATAEGGPKPEAPAGGAASGGSSVAGPAANIQALPPSERIDAIRGMVEGLERRLAKQGGTADEWLRLVRSHAVLGERDKALDALRRAHEALKGDEPGRARLDAQARELGLAEGKPGGSAEATPDAKPEAGASEAKPAGGMESDAAANAIRTMPPAEREAAIRGMVATLDRRLAAKGGSPDEWMRLVRSYGVLGDRAAAVQALDRARMALAANPGAVERLDALGRELDLATKP</sequence>
<dbReference type="GO" id="GO:0030313">
    <property type="term" value="C:cell envelope"/>
    <property type="evidence" value="ECO:0007669"/>
    <property type="project" value="UniProtKB-SubCell"/>
</dbReference>
<evidence type="ECO:0000256" key="3">
    <source>
        <dbReference type="ARBA" id="ARBA00022748"/>
    </source>
</evidence>
<dbReference type="InterPro" id="IPR019734">
    <property type="entry name" value="TPR_rpt"/>
</dbReference>
<dbReference type="InterPro" id="IPR056413">
    <property type="entry name" value="TPR_CcmH_CycH"/>
</dbReference>
<dbReference type="NCBIfam" id="TIGR03142">
    <property type="entry name" value="cytochro_ccmI"/>
    <property type="match status" value="1"/>
</dbReference>
<dbReference type="EMBL" id="JACHOP010000002">
    <property type="protein sequence ID" value="MBB5756030.1"/>
    <property type="molecule type" value="Genomic_DNA"/>
</dbReference>
<evidence type="ECO:0000256" key="6">
    <source>
        <dbReference type="SAM" id="MobiDB-lite"/>
    </source>
</evidence>
<accession>A0A840ZFG8</accession>
<feature type="region of interest" description="Disordered" evidence="6">
    <location>
        <begin position="275"/>
        <end position="310"/>
    </location>
</feature>
<evidence type="ECO:0000256" key="4">
    <source>
        <dbReference type="ARBA" id="ARBA00022803"/>
    </source>
</evidence>